<gene>
    <name evidence="13" type="ORF">Csa_6G054840</name>
</gene>
<dbReference type="STRING" id="3659.A0A0A0KCK0"/>
<dbReference type="PRINTS" id="PR00765">
    <property type="entry name" value="CRBOXYPTASEA"/>
</dbReference>
<dbReference type="InterPro" id="IPR008969">
    <property type="entry name" value="CarboxyPept-like_regulatory"/>
</dbReference>
<evidence type="ECO:0000313" key="14">
    <source>
        <dbReference type="Proteomes" id="UP000029981"/>
    </source>
</evidence>
<name>A0A0A0KCK0_CUCSA</name>
<reference evidence="13 14" key="3">
    <citation type="journal article" date="2010" name="BMC Genomics">
        <title>Transcriptome sequencing and comparative analysis of cucumber flowers with different sex types.</title>
        <authorList>
            <person name="Guo S."/>
            <person name="Zheng Y."/>
            <person name="Joung J.G."/>
            <person name="Liu S."/>
            <person name="Zhang Z."/>
            <person name="Crasta O.R."/>
            <person name="Sobral B.W."/>
            <person name="Xu Y."/>
            <person name="Huang S."/>
            <person name="Fei Z."/>
        </authorList>
    </citation>
    <scope>NUCLEOTIDE SEQUENCE [LARGE SCALE GENOMIC DNA]</scope>
    <source>
        <strain evidence="14">cv. 9930</strain>
    </source>
</reference>
<dbReference type="SMART" id="SM00631">
    <property type="entry name" value="Zn_pept"/>
    <property type="match status" value="1"/>
</dbReference>
<keyword evidence="10" id="KW-1133">Transmembrane helix</keyword>
<dbReference type="GO" id="GO:0010008">
    <property type="term" value="C:endosome membrane"/>
    <property type="evidence" value="ECO:0007669"/>
    <property type="project" value="EnsemblPlants"/>
</dbReference>
<evidence type="ECO:0000256" key="1">
    <source>
        <dbReference type="ARBA" id="ARBA00001947"/>
    </source>
</evidence>
<proteinExistence type="inferred from homology"/>
<feature type="active site" description="Proton donor/acceptor" evidence="9">
    <location>
        <position position="312"/>
    </location>
</feature>
<evidence type="ECO:0000256" key="10">
    <source>
        <dbReference type="SAM" id="Phobius"/>
    </source>
</evidence>
<organism evidence="13 14">
    <name type="scientific">Cucumis sativus</name>
    <name type="common">Cucumber</name>
    <dbReference type="NCBI Taxonomy" id="3659"/>
    <lineage>
        <taxon>Eukaryota</taxon>
        <taxon>Viridiplantae</taxon>
        <taxon>Streptophyta</taxon>
        <taxon>Embryophyta</taxon>
        <taxon>Tracheophyta</taxon>
        <taxon>Spermatophyta</taxon>
        <taxon>Magnoliopsida</taxon>
        <taxon>eudicotyledons</taxon>
        <taxon>Gunneridae</taxon>
        <taxon>Pentapetalae</taxon>
        <taxon>rosids</taxon>
        <taxon>fabids</taxon>
        <taxon>Cucurbitales</taxon>
        <taxon>Cucurbitaceae</taxon>
        <taxon>Benincaseae</taxon>
        <taxon>Cucumis</taxon>
    </lineage>
</organism>
<keyword evidence="10" id="KW-0472">Membrane</keyword>
<keyword evidence="10" id="KW-0812">Transmembrane</keyword>
<dbReference type="MEROPS" id="M14.A02"/>
<evidence type="ECO:0000256" key="7">
    <source>
        <dbReference type="ARBA" id="ARBA00022833"/>
    </source>
</evidence>
<dbReference type="OMA" id="CEEYRHG"/>
<dbReference type="SUPFAM" id="SSF53187">
    <property type="entry name" value="Zn-dependent exopeptidases"/>
    <property type="match status" value="1"/>
</dbReference>
<dbReference type="GO" id="GO:0004181">
    <property type="term" value="F:metallocarboxypeptidase activity"/>
    <property type="evidence" value="ECO:0000318"/>
    <property type="project" value="GO_Central"/>
</dbReference>
<feature type="chain" id="PRO_5001972037" description="Peptidase M14 domain-containing protein" evidence="11">
    <location>
        <begin position="19"/>
        <end position="493"/>
    </location>
</feature>
<evidence type="ECO:0000256" key="3">
    <source>
        <dbReference type="ARBA" id="ARBA00022645"/>
    </source>
</evidence>
<dbReference type="InterPro" id="IPR057247">
    <property type="entry name" value="CARBOXYPEPT_ZN_2"/>
</dbReference>
<feature type="transmembrane region" description="Helical" evidence="10">
    <location>
        <begin position="445"/>
        <end position="471"/>
    </location>
</feature>
<dbReference type="Proteomes" id="UP000029981">
    <property type="component" value="Chromosome 6"/>
</dbReference>
<dbReference type="Gene3D" id="3.40.630.10">
    <property type="entry name" value="Zn peptidases"/>
    <property type="match status" value="1"/>
</dbReference>
<keyword evidence="4" id="KW-0645">Protease</keyword>
<evidence type="ECO:0000256" key="9">
    <source>
        <dbReference type="PROSITE-ProRule" id="PRU01379"/>
    </source>
</evidence>
<evidence type="ECO:0000313" key="13">
    <source>
        <dbReference type="EMBL" id="KGN46112.1"/>
    </source>
</evidence>
<keyword evidence="8" id="KW-0325">Glycoprotein</keyword>
<sequence length="493" mass="55854">MKFLLFFYLLSLTSPALFHLALAPGASHISRGASNISISPEDFDSHAYGSSARFLLEDNKSQGSIMQGYMTNKDLEEAIKAFGKKCSQISRIYSIGDSVQGFPLWVMEISDKPGQEEAKPAFKYIGNVHGDEPVGRELLLQFANWICDNYLKDPLATLIVENVHLHILPSMNPDGFSLRRRNNANNVDLNRDFPDQFFVINDDEYDRQPETKAIMKWMRERHFTASASLHGGALVANYPWDGTADKRKDYYACPDDETFRFMASIYSRSHHNMSFSQEFQGGITNGAAWYPIYGGMQDWNYIHGGCFELTLEITDNKWPPANELPTIFEYNKLSMLKLVASLVQTGIHGRIFSSDSGTPLPATITLKGIDYSVKASQKFANYHRLAAPRQKYEVTVSMPGYKSKNTSIWLEEGAMSVDFVLDPDTTAKGKVIRNCDCNCGNRVDFVAYIWGHYFEAYILLAVVLVFICFLFQRRMKSRLSKQRLVALPKRTVV</sequence>
<dbReference type="eggNOG" id="KOG2649">
    <property type="taxonomic scope" value="Eukaryota"/>
</dbReference>
<dbReference type="PROSITE" id="PS00132">
    <property type="entry name" value="CARBOXYPEPT_ZN_1"/>
    <property type="match status" value="1"/>
</dbReference>
<evidence type="ECO:0000256" key="8">
    <source>
        <dbReference type="ARBA" id="ARBA00023180"/>
    </source>
</evidence>
<dbReference type="CDD" id="cd11308">
    <property type="entry name" value="Peptidase_M14NE-CP-C_like"/>
    <property type="match status" value="1"/>
</dbReference>
<keyword evidence="11" id="KW-0732">Signal</keyword>
<evidence type="ECO:0000259" key="12">
    <source>
        <dbReference type="PROSITE" id="PS52035"/>
    </source>
</evidence>
<comment type="cofactor">
    <cofactor evidence="1">
        <name>Zn(2+)</name>
        <dbReference type="ChEBI" id="CHEBI:29105"/>
    </cofactor>
</comment>
<dbReference type="PROSITE" id="PS00133">
    <property type="entry name" value="CARBOXYPEPT_ZN_2"/>
    <property type="match status" value="1"/>
</dbReference>
<evidence type="ECO:0000256" key="2">
    <source>
        <dbReference type="ARBA" id="ARBA00005988"/>
    </source>
</evidence>
<keyword evidence="14" id="KW-1185">Reference proteome</keyword>
<dbReference type="AlphaFoldDB" id="A0A0A0KCK0"/>
<dbReference type="CDD" id="cd18172">
    <property type="entry name" value="M14_CP_plant"/>
    <property type="match status" value="1"/>
</dbReference>
<keyword evidence="6" id="KW-0378">Hydrolase</keyword>
<dbReference type="InterPro" id="IPR050753">
    <property type="entry name" value="Peptidase_M14_domain"/>
</dbReference>
<dbReference type="PANTHER" id="PTHR11532">
    <property type="entry name" value="PROTEASE M14 CARBOXYPEPTIDASE"/>
    <property type="match status" value="1"/>
</dbReference>
<evidence type="ECO:0000256" key="5">
    <source>
        <dbReference type="ARBA" id="ARBA00022723"/>
    </source>
</evidence>
<keyword evidence="7" id="KW-0862">Zinc</keyword>
<reference evidence="13 14" key="1">
    <citation type="journal article" date="2009" name="Nat. Genet.">
        <title>The genome of the cucumber, Cucumis sativus L.</title>
        <authorList>
            <person name="Huang S."/>
            <person name="Li R."/>
            <person name="Zhang Z."/>
            <person name="Li L."/>
            <person name="Gu X."/>
            <person name="Fan W."/>
            <person name="Lucas W.J."/>
            <person name="Wang X."/>
            <person name="Xie B."/>
            <person name="Ni P."/>
            <person name="Ren Y."/>
            <person name="Zhu H."/>
            <person name="Li J."/>
            <person name="Lin K."/>
            <person name="Jin W."/>
            <person name="Fei Z."/>
            <person name="Li G."/>
            <person name="Staub J."/>
            <person name="Kilian A."/>
            <person name="van der Vossen E.A."/>
            <person name="Wu Y."/>
            <person name="Guo J."/>
            <person name="He J."/>
            <person name="Jia Z."/>
            <person name="Ren Y."/>
            <person name="Tian G."/>
            <person name="Lu Y."/>
            <person name="Ruan J."/>
            <person name="Qian W."/>
            <person name="Wang M."/>
            <person name="Huang Q."/>
            <person name="Li B."/>
            <person name="Xuan Z."/>
            <person name="Cao J."/>
            <person name="Asan"/>
            <person name="Wu Z."/>
            <person name="Zhang J."/>
            <person name="Cai Q."/>
            <person name="Bai Y."/>
            <person name="Zhao B."/>
            <person name="Han Y."/>
            <person name="Li Y."/>
            <person name="Li X."/>
            <person name="Wang S."/>
            <person name="Shi Q."/>
            <person name="Liu S."/>
            <person name="Cho W.K."/>
            <person name="Kim J.Y."/>
            <person name="Xu Y."/>
            <person name="Heller-Uszynska K."/>
            <person name="Miao H."/>
            <person name="Cheng Z."/>
            <person name="Zhang S."/>
            <person name="Wu J."/>
            <person name="Yang Y."/>
            <person name="Kang H."/>
            <person name="Li M."/>
            <person name="Liang H."/>
            <person name="Ren X."/>
            <person name="Shi Z."/>
            <person name="Wen M."/>
            <person name="Jian M."/>
            <person name="Yang H."/>
            <person name="Zhang G."/>
            <person name="Yang Z."/>
            <person name="Chen R."/>
            <person name="Liu S."/>
            <person name="Li J."/>
            <person name="Ma L."/>
            <person name="Liu H."/>
            <person name="Zhou Y."/>
            <person name="Zhao J."/>
            <person name="Fang X."/>
            <person name="Li G."/>
            <person name="Fang L."/>
            <person name="Li Y."/>
            <person name="Liu D."/>
            <person name="Zheng H."/>
            <person name="Zhang Y."/>
            <person name="Qin N."/>
            <person name="Li Z."/>
            <person name="Yang G."/>
            <person name="Yang S."/>
            <person name="Bolund L."/>
            <person name="Kristiansen K."/>
            <person name="Zheng H."/>
            <person name="Li S."/>
            <person name="Zhang X."/>
            <person name="Yang H."/>
            <person name="Wang J."/>
            <person name="Sun R."/>
            <person name="Zhang B."/>
            <person name="Jiang S."/>
            <person name="Wang J."/>
            <person name="Du Y."/>
            <person name="Li S."/>
        </authorList>
    </citation>
    <scope>NUCLEOTIDE SEQUENCE [LARGE SCALE GENOMIC DNA]</scope>
    <source>
        <strain evidence="14">cv. 9930</strain>
    </source>
</reference>
<dbReference type="PANTHER" id="PTHR11532:SF57">
    <property type="entry name" value="CARBOXYPEPTIDASE D, B"/>
    <property type="match status" value="1"/>
</dbReference>
<dbReference type="Gene3D" id="2.60.40.1120">
    <property type="entry name" value="Carboxypeptidase-like, regulatory domain"/>
    <property type="match status" value="1"/>
</dbReference>
<dbReference type="FunFam" id="3.40.630.10:FF:000020">
    <property type="entry name" value="Carboxypeptidase D"/>
    <property type="match status" value="1"/>
</dbReference>
<protein>
    <recommendedName>
        <fullName evidence="12">Peptidase M14 domain-containing protein</fullName>
    </recommendedName>
</protein>
<accession>A0A0A0KCK0</accession>
<dbReference type="InterPro" id="IPR000834">
    <property type="entry name" value="Peptidase_M14"/>
</dbReference>
<dbReference type="SUPFAM" id="SSF49464">
    <property type="entry name" value="Carboxypeptidase regulatory domain-like"/>
    <property type="match status" value="1"/>
</dbReference>
<dbReference type="PROSITE" id="PS52035">
    <property type="entry name" value="PEPTIDASE_M14"/>
    <property type="match status" value="1"/>
</dbReference>
<dbReference type="EMBL" id="CM002927">
    <property type="protein sequence ID" value="KGN46112.1"/>
    <property type="molecule type" value="Genomic_DNA"/>
</dbReference>
<evidence type="ECO:0000256" key="6">
    <source>
        <dbReference type="ARBA" id="ARBA00022801"/>
    </source>
</evidence>
<dbReference type="GO" id="GO:0008270">
    <property type="term" value="F:zinc ion binding"/>
    <property type="evidence" value="ECO:0007669"/>
    <property type="project" value="InterPro"/>
</dbReference>
<reference evidence="13 14" key="4">
    <citation type="journal article" date="2011" name="BMC Genomics">
        <title>RNA-Seq improves annotation of protein-coding genes in the cucumber genome.</title>
        <authorList>
            <person name="Li Z."/>
            <person name="Zhang Z."/>
            <person name="Yan P."/>
            <person name="Huang S."/>
            <person name="Fei Z."/>
            <person name="Lin K."/>
        </authorList>
    </citation>
    <scope>NUCLEOTIDE SEQUENCE [LARGE SCALE GENOMIC DNA]</scope>
    <source>
        <strain evidence="14">cv. 9930</strain>
    </source>
</reference>
<comment type="similarity">
    <text evidence="2 9">Belongs to the peptidase M14 family.</text>
</comment>
<keyword evidence="3" id="KW-0121">Carboxypeptidase</keyword>
<reference evidence="13 14" key="2">
    <citation type="journal article" date="2009" name="PLoS ONE">
        <title>An integrated genetic and cytogenetic map of the cucumber genome.</title>
        <authorList>
            <person name="Ren Y."/>
            <person name="Zhang Z."/>
            <person name="Liu J."/>
            <person name="Staub J.E."/>
            <person name="Han Y."/>
            <person name="Cheng Z."/>
            <person name="Li X."/>
            <person name="Lu J."/>
            <person name="Miao H."/>
            <person name="Kang H."/>
            <person name="Xie B."/>
            <person name="Gu X."/>
            <person name="Wang X."/>
            <person name="Du Y."/>
            <person name="Jin W."/>
            <person name="Huang S."/>
        </authorList>
    </citation>
    <scope>NUCLEOTIDE SEQUENCE [LARGE SCALE GENOMIC DNA]</scope>
    <source>
        <strain evidence="14">cv. 9930</strain>
    </source>
</reference>
<feature type="domain" description="Peptidase M14" evidence="12">
    <location>
        <begin position="68"/>
        <end position="342"/>
    </location>
</feature>
<dbReference type="InterPro" id="IPR057246">
    <property type="entry name" value="CARBOXYPEPT_ZN_1"/>
</dbReference>
<dbReference type="GO" id="GO:0006518">
    <property type="term" value="P:peptide metabolic process"/>
    <property type="evidence" value="ECO:0000318"/>
    <property type="project" value="GO_Central"/>
</dbReference>
<dbReference type="Pfam" id="PF00246">
    <property type="entry name" value="Peptidase_M14"/>
    <property type="match status" value="1"/>
</dbReference>
<dbReference type="GO" id="GO:0005615">
    <property type="term" value="C:extracellular space"/>
    <property type="evidence" value="ECO:0000318"/>
    <property type="project" value="GO_Central"/>
</dbReference>
<evidence type="ECO:0000256" key="4">
    <source>
        <dbReference type="ARBA" id="ARBA00022670"/>
    </source>
</evidence>
<dbReference type="Gramene" id="KGN46112">
    <property type="protein sequence ID" value="KGN46112"/>
    <property type="gene ID" value="Csa_6G054840"/>
</dbReference>
<feature type="signal peptide" evidence="11">
    <location>
        <begin position="1"/>
        <end position="18"/>
    </location>
</feature>
<keyword evidence="5" id="KW-0479">Metal-binding</keyword>
<dbReference type="GO" id="GO:0016485">
    <property type="term" value="P:protein processing"/>
    <property type="evidence" value="ECO:0000318"/>
    <property type="project" value="GO_Central"/>
</dbReference>
<evidence type="ECO:0000256" key="11">
    <source>
        <dbReference type="SAM" id="SignalP"/>
    </source>
</evidence>